<dbReference type="EMBL" id="LUTY01000067">
    <property type="protein sequence ID" value="OAD23979.1"/>
    <property type="molecule type" value="Genomic_DNA"/>
</dbReference>
<protein>
    <submittedName>
        <fullName evidence="2">Uncharacterized protein</fullName>
    </submittedName>
</protein>
<evidence type="ECO:0000313" key="3">
    <source>
        <dbReference type="Proteomes" id="UP000076962"/>
    </source>
</evidence>
<organism evidence="2 3">
    <name type="scientific">Candidatus Thiomargarita nelsonii</name>
    <dbReference type="NCBI Taxonomy" id="1003181"/>
    <lineage>
        <taxon>Bacteria</taxon>
        <taxon>Pseudomonadati</taxon>
        <taxon>Pseudomonadota</taxon>
        <taxon>Gammaproteobacteria</taxon>
        <taxon>Thiotrichales</taxon>
        <taxon>Thiotrichaceae</taxon>
        <taxon>Thiomargarita</taxon>
    </lineage>
</organism>
<feature type="transmembrane region" description="Helical" evidence="1">
    <location>
        <begin position="20"/>
        <end position="39"/>
    </location>
</feature>
<keyword evidence="1" id="KW-1133">Transmembrane helix</keyword>
<keyword evidence="1" id="KW-0472">Membrane</keyword>
<evidence type="ECO:0000313" key="2">
    <source>
        <dbReference type="EMBL" id="OAD23979.1"/>
    </source>
</evidence>
<evidence type="ECO:0000256" key="1">
    <source>
        <dbReference type="SAM" id="Phobius"/>
    </source>
</evidence>
<keyword evidence="3" id="KW-1185">Reference proteome</keyword>
<name>A0A176S7Y6_9GAMM</name>
<gene>
    <name evidence="2" type="ORF">THIOM_000171</name>
</gene>
<reference evidence="2 3" key="1">
    <citation type="submission" date="2016-05" db="EMBL/GenBank/DDBJ databases">
        <title>Single-cell genome of chain-forming Candidatus Thiomargarita nelsonii and comparison to other large sulfur-oxidizing bacteria.</title>
        <authorList>
            <person name="Winkel M."/>
            <person name="Salman V."/>
            <person name="Woyke T."/>
            <person name="Schulz-Vogt H."/>
            <person name="Richter M."/>
            <person name="Flood B."/>
            <person name="Bailey J."/>
            <person name="Amann R."/>
            <person name="Mussmann M."/>
        </authorList>
    </citation>
    <scope>NUCLEOTIDE SEQUENCE [LARGE SCALE GENOMIC DNA]</scope>
    <source>
        <strain evidence="2 3">THI036</strain>
    </source>
</reference>
<comment type="caution">
    <text evidence="2">The sequence shown here is derived from an EMBL/GenBank/DDBJ whole genome shotgun (WGS) entry which is preliminary data.</text>
</comment>
<proteinExistence type="predicted"/>
<sequence length="56" mass="6200">MGRSHSFLNALMRAKMSRYFALCSGTIVGLICLIISNFWKSRTISVLFSQNAASSI</sequence>
<accession>A0A176S7Y6</accession>
<keyword evidence="1" id="KW-0812">Transmembrane</keyword>
<dbReference type="Proteomes" id="UP000076962">
    <property type="component" value="Unassembled WGS sequence"/>
</dbReference>
<dbReference type="AlphaFoldDB" id="A0A176S7Y6"/>